<dbReference type="EMBL" id="CALNXK010000103">
    <property type="protein sequence ID" value="CAH3155971.1"/>
    <property type="molecule type" value="Genomic_DNA"/>
</dbReference>
<feature type="region of interest" description="Disordered" evidence="1">
    <location>
        <begin position="1"/>
        <end position="36"/>
    </location>
</feature>
<proteinExistence type="predicted"/>
<dbReference type="Proteomes" id="UP001159405">
    <property type="component" value="Unassembled WGS sequence"/>
</dbReference>
<gene>
    <name evidence="2" type="ORF">PLOB_00001706</name>
</gene>
<evidence type="ECO:0008006" key="4">
    <source>
        <dbReference type="Google" id="ProtNLM"/>
    </source>
</evidence>
<reference evidence="2 3" key="1">
    <citation type="submission" date="2022-05" db="EMBL/GenBank/DDBJ databases">
        <authorList>
            <consortium name="Genoscope - CEA"/>
            <person name="William W."/>
        </authorList>
    </citation>
    <scope>NUCLEOTIDE SEQUENCE [LARGE SCALE GENOMIC DNA]</scope>
</reference>
<evidence type="ECO:0000256" key="1">
    <source>
        <dbReference type="SAM" id="MobiDB-lite"/>
    </source>
</evidence>
<organism evidence="2 3">
    <name type="scientific">Porites lobata</name>
    <dbReference type="NCBI Taxonomy" id="104759"/>
    <lineage>
        <taxon>Eukaryota</taxon>
        <taxon>Metazoa</taxon>
        <taxon>Cnidaria</taxon>
        <taxon>Anthozoa</taxon>
        <taxon>Hexacorallia</taxon>
        <taxon>Scleractinia</taxon>
        <taxon>Fungiina</taxon>
        <taxon>Poritidae</taxon>
        <taxon>Porites</taxon>
    </lineage>
</organism>
<keyword evidence="3" id="KW-1185">Reference proteome</keyword>
<evidence type="ECO:0000313" key="2">
    <source>
        <dbReference type="EMBL" id="CAH3155971.1"/>
    </source>
</evidence>
<evidence type="ECO:0000313" key="3">
    <source>
        <dbReference type="Proteomes" id="UP001159405"/>
    </source>
</evidence>
<comment type="caution">
    <text evidence="2">The sequence shown here is derived from an EMBL/GenBank/DDBJ whole genome shotgun (WGS) entry which is preliminary data.</text>
</comment>
<protein>
    <recommendedName>
        <fullName evidence="4">Peptidase A2 domain-containing protein</fullName>
    </recommendedName>
</protein>
<accession>A0ABN8Q2K5</accession>
<sequence>MTIEEKGENLASVNRIEGTKRGHGKRNQSRGGRNEEKIEVTVGGCKLNMIIDSGASTDIIDKETWEWLKKNKVKCESARSRSNSPSAKFCVINGEGDPLLGKDTTTGLGVLKIGIGIAAVSADPKTIGGILQQKYPNVFSGVGKLKDRAVQLHIDPNVTPVAQPMRRTPFSMRSKLLRLLPTAVCSDTRDYCLVLTLLPNSTSTTSRQHLRV</sequence>
<name>A0ABN8Q2K5_9CNID</name>